<dbReference type="Proteomes" id="UP001549204">
    <property type="component" value="Unassembled WGS sequence"/>
</dbReference>
<feature type="transmembrane region" description="Helical" evidence="6">
    <location>
        <begin position="215"/>
        <end position="235"/>
    </location>
</feature>
<organism evidence="7 8">
    <name type="scientific">Mesorhizobium robiniae</name>
    <dbReference type="NCBI Taxonomy" id="559315"/>
    <lineage>
        <taxon>Bacteria</taxon>
        <taxon>Pseudomonadati</taxon>
        <taxon>Pseudomonadota</taxon>
        <taxon>Alphaproteobacteria</taxon>
        <taxon>Hyphomicrobiales</taxon>
        <taxon>Phyllobacteriaceae</taxon>
        <taxon>Mesorhizobium</taxon>
    </lineage>
</organism>
<dbReference type="RefSeq" id="WP_354488798.1">
    <property type="nucleotide sequence ID" value="NZ_JBEPMC010000002.1"/>
</dbReference>
<gene>
    <name evidence="7" type="ORF">ABID19_001209</name>
</gene>
<feature type="transmembrane region" description="Helical" evidence="6">
    <location>
        <begin position="241"/>
        <end position="259"/>
    </location>
</feature>
<feature type="transmembrane region" description="Helical" evidence="6">
    <location>
        <begin position="310"/>
        <end position="328"/>
    </location>
</feature>
<feature type="transmembrane region" description="Helical" evidence="6">
    <location>
        <begin position="182"/>
        <end position="203"/>
    </location>
</feature>
<dbReference type="EMBL" id="JBEPMC010000002">
    <property type="protein sequence ID" value="MET3578192.1"/>
    <property type="molecule type" value="Genomic_DNA"/>
</dbReference>
<comment type="caution">
    <text evidence="7">The sequence shown here is derived from an EMBL/GenBank/DDBJ whole genome shotgun (WGS) entry which is preliminary data.</text>
</comment>
<feature type="transmembrane region" description="Helical" evidence="6">
    <location>
        <begin position="32"/>
        <end position="54"/>
    </location>
</feature>
<name>A0ABV2GJ12_9HYPH</name>
<dbReference type="NCBIfam" id="TIGR00765">
    <property type="entry name" value="yihY_not_rbn"/>
    <property type="match status" value="1"/>
</dbReference>
<keyword evidence="5 6" id="KW-0472">Membrane</keyword>
<evidence type="ECO:0000256" key="3">
    <source>
        <dbReference type="ARBA" id="ARBA00022692"/>
    </source>
</evidence>
<proteinExistence type="predicted"/>
<evidence type="ECO:0000256" key="2">
    <source>
        <dbReference type="ARBA" id="ARBA00022475"/>
    </source>
</evidence>
<protein>
    <submittedName>
        <fullName evidence="7">Membrane protein</fullName>
    </submittedName>
</protein>
<accession>A0ABV2GJ12</accession>
<keyword evidence="4 6" id="KW-1133">Transmembrane helix</keyword>
<dbReference type="PANTHER" id="PTHR30213:SF1">
    <property type="entry name" value="INNER MEMBRANE PROTEIN YHJD"/>
    <property type="match status" value="1"/>
</dbReference>
<reference evidence="7 8" key="1">
    <citation type="submission" date="2024-06" db="EMBL/GenBank/DDBJ databases">
        <title>Genomic Encyclopedia of Type Strains, Phase IV (KMG-IV): sequencing the most valuable type-strain genomes for metagenomic binning, comparative biology and taxonomic classification.</title>
        <authorList>
            <person name="Goeker M."/>
        </authorList>
    </citation>
    <scope>NUCLEOTIDE SEQUENCE [LARGE SCALE GENOMIC DNA]</scope>
    <source>
        <strain evidence="7 8">DSM 100022</strain>
    </source>
</reference>
<feature type="transmembrane region" description="Helical" evidence="6">
    <location>
        <begin position="139"/>
        <end position="162"/>
    </location>
</feature>
<comment type="subcellular location">
    <subcellularLocation>
        <location evidence="1">Cell membrane</location>
        <topology evidence="1">Multi-pass membrane protein</topology>
    </subcellularLocation>
</comment>
<feature type="transmembrane region" description="Helical" evidence="6">
    <location>
        <begin position="94"/>
        <end position="118"/>
    </location>
</feature>
<keyword evidence="3 6" id="KW-0812">Transmembrane</keyword>
<sequence>MWNVAKEGWMLLTESILGFINDNALSHGAAMAFYATTSLAPILLIVVAIAGLAFGNDAAQLALSAQLSGLMGPQSAELLQATIENASRRTAGTLAAIVGLVALFVTASGVFGEMQVALNEIWKVKPGRTSISGFVRARAASLGLVAALGFLLLVSLVASAAISALGEIINKRLPFGTTILSAINGIVSFALIALLFAAIYKVLPDRALRWRDVGVGAVVTAFLFTIGKSLIGWYIGASAIASSYGAAGALLVVLLWVFYSSEIFLLGAEFTRAYSVRHGSRSDLRATIDASDREQKLATAARSENSANEILGWIVFGSLLTVFLNHFWHRHRR</sequence>
<dbReference type="PANTHER" id="PTHR30213">
    <property type="entry name" value="INNER MEMBRANE PROTEIN YHJD"/>
    <property type="match status" value="1"/>
</dbReference>
<evidence type="ECO:0000313" key="8">
    <source>
        <dbReference type="Proteomes" id="UP001549204"/>
    </source>
</evidence>
<evidence type="ECO:0000256" key="6">
    <source>
        <dbReference type="SAM" id="Phobius"/>
    </source>
</evidence>
<evidence type="ECO:0000256" key="5">
    <source>
        <dbReference type="ARBA" id="ARBA00023136"/>
    </source>
</evidence>
<keyword evidence="8" id="KW-1185">Reference proteome</keyword>
<evidence type="ECO:0000256" key="1">
    <source>
        <dbReference type="ARBA" id="ARBA00004651"/>
    </source>
</evidence>
<dbReference type="PIRSF" id="PIRSF035875">
    <property type="entry name" value="RNase_BN"/>
    <property type="match status" value="1"/>
</dbReference>
<dbReference type="Pfam" id="PF03631">
    <property type="entry name" value="Virul_fac_BrkB"/>
    <property type="match status" value="1"/>
</dbReference>
<keyword evidence="2" id="KW-1003">Cell membrane</keyword>
<dbReference type="InterPro" id="IPR017039">
    <property type="entry name" value="Virul_fac_BrkB"/>
</dbReference>
<evidence type="ECO:0000256" key="4">
    <source>
        <dbReference type="ARBA" id="ARBA00022989"/>
    </source>
</evidence>
<evidence type="ECO:0000313" key="7">
    <source>
        <dbReference type="EMBL" id="MET3578192.1"/>
    </source>
</evidence>